<feature type="transmembrane region" description="Helical" evidence="5">
    <location>
        <begin position="372"/>
        <end position="392"/>
    </location>
</feature>
<evidence type="ECO:0000313" key="7">
    <source>
        <dbReference type="EMBL" id="TVZ04940.1"/>
    </source>
</evidence>
<keyword evidence="4 5" id="KW-0472">Membrane</keyword>
<feature type="transmembrane region" description="Helical" evidence="5">
    <location>
        <begin position="239"/>
        <end position="262"/>
    </location>
</feature>
<feature type="transmembrane region" description="Helical" evidence="5">
    <location>
        <begin position="507"/>
        <end position="526"/>
    </location>
</feature>
<feature type="transmembrane region" description="Helical" evidence="5">
    <location>
        <begin position="20"/>
        <end position="45"/>
    </location>
</feature>
<evidence type="ECO:0000256" key="5">
    <source>
        <dbReference type="SAM" id="Phobius"/>
    </source>
</evidence>
<gene>
    <name evidence="7" type="ORF">EAS64_09910</name>
</gene>
<keyword evidence="2 5" id="KW-0812">Transmembrane</keyword>
<evidence type="ECO:0000256" key="3">
    <source>
        <dbReference type="ARBA" id="ARBA00022989"/>
    </source>
</evidence>
<evidence type="ECO:0000256" key="4">
    <source>
        <dbReference type="ARBA" id="ARBA00023136"/>
    </source>
</evidence>
<feature type="domain" description="Major facilitator superfamily (MFS) profile" evidence="6">
    <location>
        <begin position="23"/>
        <end position="531"/>
    </location>
</feature>
<dbReference type="GO" id="GO:0022857">
    <property type="term" value="F:transmembrane transporter activity"/>
    <property type="evidence" value="ECO:0007669"/>
    <property type="project" value="InterPro"/>
</dbReference>
<keyword evidence="8" id="KW-1185">Reference proteome</keyword>
<dbReference type="InterPro" id="IPR011701">
    <property type="entry name" value="MFS"/>
</dbReference>
<protein>
    <submittedName>
        <fullName evidence="7">MFS transporter</fullName>
    </submittedName>
</protein>
<feature type="transmembrane region" description="Helical" evidence="5">
    <location>
        <begin position="182"/>
        <end position="202"/>
    </location>
</feature>
<dbReference type="PROSITE" id="PS50850">
    <property type="entry name" value="MFS"/>
    <property type="match status" value="1"/>
</dbReference>
<dbReference type="Gene3D" id="1.20.1250.20">
    <property type="entry name" value="MFS general substrate transporter like domains"/>
    <property type="match status" value="1"/>
</dbReference>
<dbReference type="EMBL" id="RPFW01000002">
    <property type="protein sequence ID" value="TVZ04940.1"/>
    <property type="molecule type" value="Genomic_DNA"/>
</dbReference>
<comment type="subcellular location">
    <subcellularLocation>
        <location evidence="1">Cell membrane</location>
        <topology evidence="1">Multi-pass membrane protein</topology>
    </subcellularLocation>
</comment>
<dbReference type="InterPro" id="IPR020846">
    <property type="entry name" value="MFS_dom"/>
</dbReference>
<evidence type="ECO:0000256" key="1">
    <source>
        <dbReference type="ARBA" id="ARBA00004651"/>
    </source>
</evidence>
<feature type="transmembrane region" description="Helical" evidence="5">
    <location>
        <begin position="283"/>
        <end position="307"/>
    </location>
</feature>
<dbReference type="PANTHER" id="PTHR23501">
    <property type="entry name" value="MAJOR FACILITATOR SUPERFAMILY"/>
    <property type="match status" value="1"/>
</dbReference>
<comment type="caution">
    <text evidence="7">The sequence shown here is derived from an EMBL/GenBank/DDBJ whole genome shotgun (WGS) entry which is preliminary data.</text>
</comment>
<feature type="transmembrane region" description="Helical" evidence="5">
    <location>
        <begin position="214"/>
        <end position="233"/>
    </location>
</feature>
<name>A0A6P2C1A8_9ACTN</name>
<feature type="transmembrane region" description="Helical" evidence="5">
    <location>
        <begin position="349"/>
        <end position="366"/>
    </location>
</feature>
<reference evidence="7 8" key="1">
    <citation type="submission" date="2018-11" db="EMBL/GenBank/DDBJ databases">
        <title>Trebonia kvetii gen.nov., sp.nov., a novel acidophilic actinobacterium, and proposal of the new actinobacterial family Treboniaceae fam. nov.</title>
        <authorList>
            <person name="Rapoport D."/>
            <person name="Sagova-Mareckova M."/>
            <person name="Sedlacek I."/>
            <person name="Provaznik J."/>
            <person name="Kralova S."/>
            <person name="Pavlinic D."/>
            <person name="Benes V."/>
            <person name="Kopecky J."/>
        </authorList>
    </citation>
    <scope>NUCLEOTIDE SEQUENCE [LARGE SCALE GENOMIC DNA]</scope>
    <source>
        <strain evidence="7 8">15Tr583</strain>
    </source>
</reference>
<feature type="transmembrane region" description="Helical" evidence="5">
    <location>
        <begin position="117"/>
        <end position="134"/>
    </location>
</feature>
<dbReference type="PANTHER" id="PTHR23501:SF197">
    <property type="entry name" value="COMD"/>
    <property type="match status" value="1"/>
</dbReference>
<dbReference type="InterPro" id="IPR036259">
    <property type="entry name" value="MFS_trans_sf"/>
</dbReference>
<proteinExistence type="predicted"/>
<dbReference type="GO" id="GO:0005886">
    <property type="term" value="C:plasma membrane"/>
    <property type="evidence" value="ECO:0007669"/>
    <property type="project" value="UniProtKB-SubCell"/>
</dbReference>
<evidence type="ECO:0000256" key="2">
    <source>
        <dbReference type="ARBA" id="ARBA00022692"/>
    </source>
</evidence>
<dbReference type="AlphaFoldDB" id="A0A6P2C1A8"/>
<evidence type="ECO:0000313" key="8">
    <source>
        <dbReference type="Proteomes" id="UP000460272"/>
    </source>
</evidence>
<evidence type="ECO:0000259" key="6">
    <source>
        <dbReference type="PROSITE" id="PS50850"/>
    </source>
</evidence>
<dbReference type="OrthoDB" id="7375466at2"/>
<dbReference type="SUPFAM" id="SSF103473">
    <property type="entry name" value="MFS general substrate transporter"/>
    <property type="match status" value="1"/>
</dbReference>
<feature type="transmembrane region" description="Helical" evidence="5">
    <location>
        <begin position="146"/>
        <end position="170"/>
    </location>
</feature>
<sequence>MRSSPVNTSTLTEGYGRRQVFAVLSGLLLATFVASLDVTVVSAALYRIGESLNGLTAQAWVTTAFLISSTISVPVWGKLSDTHGRKPLFLAAIAVFLVGSALCAFAVSMPMLAACRAFQGIGAGGMLGLTSAVLGDIVPPRERGRYGVYFVSTYAVASVAGPVTGGALAGQRTLLGVDGWRWIFLINLPVGLAACAVIVRVLRPGPPRPRGRRIDLTGTATLMLAAVPLLLVAQRGQAWGWGAPASVACYATGALGTAGFLAAERRVGDHALIALRLFRNRGFAVGAGQSLVSNAGMFATIVLLPLYLRLVRGFSPTEAGLLMLPQVAGTLAGSVIAGQFTTRTGRYKIMPVTGSVLMLAGMLLLSRLTAAAPLPCVGAVMFVIGAGSTLYAQTITLSMQNALPQADLGVATGSNTFFRQIGGTAGVALFLSLTYSAAGGAISSGYATSNGSPAFRAAAAAHPGQASLLRLAASGGQSALDNPAFLTQMDPVLAQPFRQGFTSALDVAFLAAAAVMAAALVLAVAIKELPLRTSVAGPAAAPAEPAVR</sequence>
<accession>A0A6P2C1A8</accession>
<feature type="transmembrane region" description="Helical" evidence="5">
    <location>
        <begin position="88"/>
        <end position="111"/>
    </location>
</feature>
<keyword evidence="3 5" id="KW-1133">Transmembrane helix</keyword>
<dbReference type="Pfam" id="PF07690">
    <property type="entry name" value="MFS_1"/>
    <property type="match status" value="1"/>
</dbReference>
<feature type="transmembrane region" description="Helical" evidence="5">
    <location>
        <begin position="57"/>
        <end position="76"/>
    </location>
</feature>
<dbReference type="Proteomes" id="UP000460272">
    <property type="component" value="Unassembled WGS sequence"/>
</dbReference>
<feature type="transmembrane region" description="Helical" evidence="5">
    <location>
        <begin position="319"/>
        <end position="337"/>
    </location>
</feature>
<organism evidence="7 8">
    <name type="scientific">Trebonia kvetii</name>
    <dbReference type="NCBI Taxonomy" id="2480626"/>
    <lineage>
        <taxon>Bacteria</taxon>
        <taxon>Bacillati</taxon>
        <taxon>Actinomycetota</taxon>
        <taxon>Actinomycetes</taxon>
        <taxon>Streptosporangiales</taxon>
        <taxon>Treboniaceae</taxon>
        <taxon>Trebonia</taxon>
    </lineage>
</organism>
<dbReference type="CDD" id="cd17502">
    <property type="entry name" value="MFS_Azr1_MDR_like"/>
    <property type="match status" value="1"/>
</dbReference>